<protein>
    <submittedName>
        <fullName evidence="2">Uncharacterized protein</fullName>
    </submittedName>
</protein>
<evidence type="ECO:0000313" key="2">
    <source>
        <dbReference type="EMBL" id="KAH1170294.1"/>
    </source>
</evidence>
<gene>
    <name evidence="2" type="ORF">KIL84_001279</name>
</gene>
<name>A0A9D4ATZ0_9SAUR</name>
<feature type="transmembrane region" description="Helical" evidence="1">
    <location>
        <begin position="62"/>
        <end position="79"/>
    </location>
</feature>
<keyword evidence="1" id="KW-1133">Transmembrane helix</keyword>
<sequence length="115" mass="13396">MFMQHLSHRTSFTKPSYPSPMCMLQAHAVDSGWHQSQLIFQHSIISLYASFRVYRECLKPPWPLTLLAYFFVCVFFFNVPGRCRKKQKLEYDCPALSACMTALLARHQTDTICNN</sequence>
<dbReference type="AlphaFoldDB" id="A0A9D4ATZ0"/>
<reference evidence="2" key="1">
    <citation type="submission" date="2021-09" db="EMBL/GenBank/DDBJ databases">
        <title>The genome of Mauremys mutica provides insights into the evolution of semi-aquatic lifestyle.</title>
        <authorList>
            <person name="Gong S."/>
            <person name="Gao Y."/>
        </authorList>
    </citation>
    <scope>NUCLEOTIDE SEQUENCE</scope>
    <source>
        <strain evidence="2">MM-2020</strain>
        <tissue evidence="2">Muscle</tissue>
    </source>
</reference>
<dbReference type="Proteomes" id="UP000827986">
    <property type="component" value="Unassembled WGS sequence"/>
</dbReference>
<keyword evidence="1" id="KW-0472">Membrane</keyword>
<organism evidence="2 3">
    <name type="scientific">Mauremys mutica</name>
    <name type="common">yellowpond turtle</name>
    <dbReference type="NCBI Taxonomy" id="74926"/>
    <lineage>
        <taxon>Eukaryota</taxon>
        <taxon>Metazoa</taxon>
        <taxon>Chordata</taxon>
        <taxon>Craniata</taxon>
        <taxon>Vertebrata</taxon>
        <taxon>Euteleostomi</taxon>
        <taxon>Archelosauria</taxon>
        <taxon>Testudinata</taxon>
        <taxon>Testudines</taxon>
        <taxon>Cryptodira</taxon>
        <taxon>Durocryptodira</taxon>
        <taxon>Testudinoidea</taxon>
        <taxon>Geoemydidae</taxon>
        <taxon>Geoemydinae</taxon>
        <taxon>Mauremys</taxon>
    </lineage>
</organism>
<accession>A0A9D4ATZ0</accession>
<keyword evidence="1" id="KW-0812">Transmembrane</keyword>
<evidence type="ECO:0000256" key="1">
    <source>
        <dbReference type="SAM" id="Phobius"/>
    </source>
</evidence>
<keyword evidence="3" id="KW-1185">Reference proteome</keyword>
<dbReference type="EMBL" id="JAHDVG010000484">
    <property type="protein sequence ID" value="KAH1170294.1"/>
    <property type="molecule type" value="Genomic_DNA"/>
</dbReference>
<proteinExistence type="predicted"/>
<comment type="caution">
    <text evidence="2">The sequence shown here is derived from an EMBL/GenBank/DDBJ whole genome shotgun (WGS) entry which is preliminary data.</text>
</comment>
<evidence type="ECO:0000313" key="3">
    <source>
        <dbReference type="Proteomes" id="UP000827986"/>
    </source>
</evidence>